<feature type="region of interest" description="Disordered" evidence="5">
    <location>
        <begin position="201"/>
        <end position="242"/>
    </location>
</feature>
<sequence length="555" mass="59696">MPSAGYLIYCGIMPLIKTYIGIGIGYFLARKGLFSPEASKGASQISMNVSLPALIFANVVPAFTPSNISALGPLFLTAFTYQIMGFSFGLIIREFFYVPRNFWQGIVVLCANAIVSSIMQEAPFNPDTDPALGVSYVSIFIVSYHLVFWVGGAARSLSWDYRPGIPQGEEAEQHYSWKEKPIGGLIARHVLRLRPAVESSVASDKTDVESDTEKGLEKKADLAGDAIDPQDQTPIDDLAYSNDPDIQLARRTSRLSIAPRAPSTQQPAPPPALASGPPQASPPEPARSTFASRLKHTLKPLTAAVTPITCALALALPIALIDDLKALFVDVRSEGGPAWHGPDGNPPLAFVMDTAEFLGGICVPLSLIILGGSFARLKIPRPLSRLPVMAMVAAMAAKMVILPVIGIFMVQAMVKGRLIERAALAERFVAMFLSGTPAAVNQLIVSSLYSPDGTADTLSAFLLVQSVSMKDVARVKHKEILAERPPTENTNTSTTTEHIVFIFAALDSPCRSAGTGTKIIMNFQYFNFDIFGTPSKAKLFLLANTTSATRRMGIP</sequence>
<proteinExistence type="predicted"/>
<protein>
    <recommendedName>
        <fullName evidence="9">Auxin efflux carrier</fullName>
    </recommendedName>
</protein>
<comment type="subcellular location">
    <subcellularLocation>
        <location evidence="1">Membrane</location>
        <topology evidence="1">Multi-pass membrane protein</topology>
    </subcellularLocation>
</comment>
<dbReference type="GO" id="GO:0016020">
    <property type="term" value="C:membrane"/>
    <property type="evidence" value="ECO:0007669"/>
    <property type="project" value="UniProtKB-SubCell"/>
</dbReference>
<dbReference type="PANTHER" id="PTHR31274">
    <property type="entry name" value="PROTEIN ECM3"/>
    <property type="match status" value="1"/>
</dbReference>
<gene>
    <name evidence="7" type="ORF">POSPLADRAFT_1151181</name>
</gene>
<feature type="region of interest" description="Disordered" evidence="5">
    <location>
        <begin position="255"/>
        <end position="288"/>
    </location>
</feature>
<evidence type="ECO:0000256" key="4">
    <source>
        <dbReference type="ARBA" id="ARBA00023136"/>
    </source>
</evidence>
<feature type="transmembrane region" description="Helical" evidence="6">
    <location>
        <begin position="131"/>
        <end position="152"/>
    </location>
</feature>
<feature type="transmembrane region" description="Helical" evidence="6">
    <location>
        <begin position="70"/>
        <end position="90"/>
    </location>
</feature>
<keyword evidence="4 6" id="KW-0472">Membrane</keyword>
<dbReference type="GeneID" id="36331452"/>
<dbReference type="InterPro" id="IPR040254">
    <property type="entry name" value="Ecm3-like"/>
</dbReference>
<dbReference type="OrthoDB" id="435607at2759"/>
<feature type="transmembrane region" description="Helical" evidence="6">
    <location>
        <begin position="389"/>
        <end position="410"/>
    </location>
</feature>
<keyword evidence="2 6" id="KW-0812">Transmembrane</keyword>
<dbReference type="EMBL" id="KZ110602">
    <property type="protein sequence ID" value="OSX59562.1"/>
    <property type="molecule type" value="Genomic_DNA"/>
</dbReference>
<feature type="compositionally biased region" description="Basic and acidic residues" evidence="5">
    <location>
        <begin position="204"/>
        <end position="222"/>
    </location>
</feature>
<evidence type="ECO:0000256" key="2">
    <source>
        <dbReference type="ARBA" id="ARBA00022692"/>
    </source>
</evidence>
<dbReference type="Proteomes" id="UP000194127">
    <property type="component" value="Unassembled WGS sequence"/>
</dbReference>
<evidence type="ECO:0000256" key="5">
    <source>
        <dbReference type="SAM" id="MobiDB-lite"/>
    </source>
</evidence>
<dbReference type="InterPro" id="IPR004776">
    <property type="entry name" value="Mem_transp_PIN-like"/>
</dbReference>
<keyword evidence="3 6" id="KW-1133">Transmembrane helix</keyword>
<dbReference type="AlphaFoldDB" id="A0A1X6MTL0"/>
<evidence type="ECO:0000256" key="3">
    <source>
        <dbReference type="ARBA" id="ARBA00022989"/>
    </source>
</evidence>
<dbReference type="GO" id="GO:0055085">
    <property type="term" value="P:transmembrane transport"/>
    <property type="evidence" value="ECO:0007669"/>
    <property type="project" value="InterPro"/>
</dbReference>
<feature type="transmembrane region" description="Helical" evidence="6">
    <location>
        <begin position="301"/>
        <end position="321"/>
    </location>
</feature>
<dbReference type="Pfam" id="PF03547">
    <property type="entry name" value="Mem_trans"/>
    <property type="match status" value="1"/>
</dbReference>
<evidence type="ECO:0000256" key="6">
    <source>
        <dbReference type="SAM" id="Phobius"/>
    </source>
</evidence>
<reference evidence="7 8" key="1">
    <citation type="submission" date="2017-04" db="EMBL/GenBank/DDBJ databases">
        <title>Genome Sequence of the Model Brown-Rot Fungus Postia placenta SB12.</title>
        <authorList>
            <consortium name="DOE Joint Genome Institute"/>
            <person name="Gaskell J."/>
            <person name="Kersten P."/>
            <person name="Larrondo L.F."/>
            <person name="Canessa P."/>
            <person name="Martinez D."/>
            <person name="Hibbett D."/>
            <person name="Schmoll M."/>
            <person name="Kubicek C.P."/>
            <person name="Martinez A.T."/>
            <person name="Yadav J."/>
            <person name="Master E."/>
            <person name="Magnuson J.K."/>
            <person name="James T."/>
            <person name="Yaver D."/>
            <person name="Berka R."/>
            <person name="Labutti K."/>
            <person name="Lipzen A."/>
            <person name="Aerts A."/>
            <person name="Barry K."/>
            <person name="Henrissat B."/>
            <person name="Blanchette R."/>
            <person name="Grigoriev I."/>
            <person name="Cullen D."/>
        </authorList>
    </citation>
    <scope>NUCLEOTIDE SEQUENCE [LARGE SCALE GENOMIC DNA]</scope>
    <source>
        <strain evidence="7 8">MAD-698-R-SB12</strain>
    </source>
</reference>
<keyword evidence="8" id="KW-1185">Reference proteome</keyword>
<evidence type="ECO:0008006" key="9">
    <source>
        <dbReference type="Google" id="ProtNLM"/>
    </source>
</evidence>
<name>A0A1X6MTL0_9APHY</name>
<organism evidence="7 8">
    <name type="scientific">Postia placenta MAD-698-R-SB12</name>
    <dbReference type="NCBI Taxonomy" id="670580"/>
    <lineage>
        <taxon>Eukaryota</taxon>
        <taxon>Fungi</taxon>
        <taxon>Dikarya</taxon>
        <taxon>Basidiomycota</taxon>
        <taxon>Agaricomycotina</taxon>
        <taxon>Agaricomycetes</taxon>
        <taxon>Polyporales</taxon>
        <taxon>Adustoporiaceae</taxon>
        <taxon>Rhodonia</taxon>
    </lineage>
</organism>
<evidence type="ECO:0000256" key="1">
    <source>
        <dbReference type="ARBA" id="ARBA00004141"/>
    </source>
</evidence>
<dbReference type="RefSeq" id="XP_024336356.1">
    <property type="nucleotide sequence ID" value="XM_024486503.1"/>
</dbReference>
<feature type="transmembrane region" description="Helical" evidence="6">
    <location>
        <begin position="357"/>
        <end position="377"/>
    </location>
</feature>
<evidence type="ECO:0000313" key="7">
    <source>
        <dbReference type="EMBL" id="OSX59562.1"/>
    </source>
</evidence>
<accession>A0A1X6MTL0</accession>
<feature type="transmembrane region" description="Helical" evidence="6">
    <location>
        <begin position="6"/>
        <end position="29"/>
    </location>
</feature>
<dbReference type="STRING" id="670580.A0A1X6MTL0"/>
<feature type="transmembrane region" description="Helical" evidence="6">
    <location>
        <begin position="41"/>
        <end position="64"/>
    </location>
</feature>
<evidence type="ECO:0000313" key="8">
    <source>
        <dbReference type="Proteomes" id="UP000194127"/>
    </source>
</evidence>
<dbReference type="PANTHER" id="PTHR31274:SF1">
    <property type="entry name" value="AGL149CP"/>
    <property type="match status" value="1"/>
</dbReference>